<sequence>MPINIYRYIAFFTILFLSYSSSFAQQIKMDGLGICPNSSLRLYVDNPDDYSGFSWQQFVVSSQSWSAQVNGVGGVNGSDLNITESGRYRLFANRKSGNATVSFPEVTVVDLIAPVSEITPASPTNQICKGNSLELRANIVTNVFYNWRLNNSSLNNNNTVIKATKEGKYVLEVIDRTTGCVKSSTPYEITYFSLQQPVITPVPTVCGVSTAGFNLSVNYAGGTFRGPGITNTSMGFFSPQDAKVGTHKIFYSLPQNNSCPNLEDSVQIVVKDPQVVLTSSTGGTDFCIGQPASLQATTGFVSYEWSQNSTILSEVGSKLTITSDADYKVKVSDGECSAEKVFTAKFVNQVQPKITNIPSVCGLNHTAIPLEGTPIGGTFTIDGIAATQFDYAKLGVGKHTVNYEVRGTLSCLNGVANQDVIIHEIPKIEFARTEFMWKGSSVTLQSNYTDPTYLYTWSPNVALSDPKIPTPIANPSATQTYTLKVESPFSSNCSDEKSVDVVVFEKIWIPDVFTPNGDGFNDTWELTNITAYPNAEVRVFNRWGEIAYYSYGAYAGFDGTYNGRVLPMGSYTYHIIPFPDHPELELKGTLAIFR</sequence>
<proteinExistence type="predicted"/>
<reference evidence="2 3" key="1">
    <citation type="submission" date="2023-05" db="EMBL/GenBank/DDBJ databases">
        <title>Novel species of genus Flectobacillus isolated from stream in China.</title>
        <authorList>
            <person name="Lu H."/>
        </authorList>
    </citation>
    <scope>NUCLEOTIDE SEQUENCE [LARGE SCALE GENOMIC DNA]</scope>
    <source>
        <strain evidence="2 3">KCTC 42575</strain>
    </source>
</reference>
<dbReference type="Proteomes" id="UP001236507">
    <property type="component" value="Unassembled WGS sequence"/>
</dbReference>
<protein>
    <submittedName>
        <fullName evidence="2">Gliding motility-associated C-terminal domain-containing protein</fullName>
    </submittedName>
</protein>
<dbReference type="EMBL" id="JASHIF010000015">
    <property type="protein sequence ID" value="MDI9860945.1"/>
    <property type="molecule type" value="Genomic_DNA"/>
</dbReference>
<dbReference type="RefSeq" id="WP_283345514.1">
    <property type="nucleotide sequence ID" value="NZ_JASHIF010000015.1"/>
</dbReference>
<organism evidence="2 3">
    <name type="scientific">Flectobacillus roseus</name>
    <dbReference type="NCBI Taxonomy" id="502259"/>
    <lineage>
        <taxon>Bacteria</taxon>
        <taxon>Pseudomonadati</taxon>
        <taxon>Bacteroidota</taxon>
        <taxon>Cytophagia</taxon>
        <taxon>Cytophagales</taxon>
        <taxon>Flectobacillaceae</taxon>
        <taxon>Flectobacillus</taxon>
    </lineage>
</organism>
<gene>
    <name evidence="2" type="ORF">QM524_17145</name>
</gene>
<feature type="signal peptide" evidence="1">
    <location>
        <begin position="1"/>
        <end position="24"/>
    </location>
</feature>
<evidence type="ECO:0000313" key="2">
    <source>
        <dbReference type="EMBL" id="MDI9860945.1"/>
    </source>
</evidence>
<accession>A0ABT6YBK3</accession>
<evidence type="ECO:0000313" key="3">
    <source>
        <dbReference type="Proteomes" id="UP001236507"/>
    </source>
</evidence>
<comment type="caution">
    <text evidence="2">The sequence shown here is derived from an EMBL/GenBank/DDBJ whole genome shotgun (WGS) entry which is preliminary data.</text>
</comment>
<feature type="chain" id="PRO_5047334691" evidence="1">
    <location>
        <begin position="25"/>
        <end position="594"/>
    </location>
</feature>
<dbReference type="Pfam" id="PF13585">
    <property type="entry name" value="CHU_C"/>
    <property type="match status" value="1"/>
</dbReference>
<name>A0ABT6YBK3_9BACT</name>
<dbReference type="InterPro" id="IPR026341">
    <property type="entry name" value="T9SS_type_B"/>
</dbReference>
<dbReference type="NCBIfam" id="TIGR04131">
    <property type="entry name" value="Bac_Flav_CTERM"/>
    <property type="match status" value="1"/>
</dbReference>
<evidence type="ECO:0000256" key="1">
    <source>
        <dbReference type="SAM" id="SignalP"/>
    </source>
</evidence>
<keyword evidence="3" id="KW-1185">Reference proteome</keyword>
<keyword evidence="1" id="KW-0732">Signal</keyword>